<evidence type="ECO:0000313" key="2">
    <source>
        <dbReference type="Proteomes" id="UP000749559"/>
    </source>
</evidence>
<reference evidence="1" key="1">
    <citation type="submission" date="2022-03" db="EMBL/GenBank/DDBJ databases">
        <authorList>
            <person name="Martin C."/>
        </authorList>
    </citation>
    <scope>NUCLEOTIDE SEQUENCE</scope>
</reference>
<dbReference type="EMBL" id="CAIIXF020000009">
    <property type="protein sequence ID" value="CAH1794066.1"/>
    <property type="molecule type" value="Genomic_DNA"/>
</dbReference>
<name>A0A8J1UNZ2_OWEFU</name>
<accession>A0A8J1UNZ2</accession>
<evidence type="ECO:0000313" key="1">
    <source>
        <dbReference type="EMBL" id="CAH1794066.1"/>
    </source>
</evidence>
<protein>
    <submittedName>
        <fullName evidence="1">Uncharacterized protein</fullName>
    </submittedName>
</protein>
<proteinExistence type="predicted"/>
<dbReference type="Proteomes" id="UP000749559">
    <property type="component" value="Unassembled WGS sequence"/>
</dbReference>
<gene>
    <name evidence="1" type="ORF">OFUS_LOCUS18833</name>
</gene>
<comment type="caution">
    <text evidence="1">The sequence shown here is derived from an EMBL/GenBank/DDBJ whole genome shotgun (WGS) entry which is preliminary data.</text>
</comment>
<dbReference type="AlphaFoldDB" id="A0A8J1UNZ2"/>
<keyword evidence="2" id="KW-1185">Reference proteome</keyword>
<organism evidence="1 2">
    <name type="scientific">Owenia fusiformis</name>
    <name type="common">Polychaete worm</name>
    <dbReference type="NCBI Taxonomy" id="6347"/>
    <lineage>
        <taxon>Eukaryota</taxon>
        <taxon>Metazoa</taxon>
        <taxon>Spiralia</taxon>
        <taxon>Lophotrochozoa</taxon>
        <taxon>Annelida</taxon>
        <taxon>Polychaeta</taxon>
        <taxon>Sedentaria</taxon>
        <taxon>Canalipalpata</taxon>
        <taxon>Sabellida</taxon>
        <taxon>Oweniida</taxon>
        <taxon>Oweniidae</taxon>
        <taxon>Owenia</taxon>
    </lineage>
</organism>
<sequence>MNTVVAICLLACVSLTYGEISSSIAGSTNNQYEVFARNLLMRLLEEDTRSSADGAVLGGEVRKREELVQSDLLLQEETRFASELESLEQTLENTKRMWEWAGMDCKKYGSRCVDRTTPSRCCKTSSVENVSDTCKGETGCCISIGLKTIYESCKPKIP</sequence>